<dbReference type="EMBL" id="JBDFQZ010000004">
    <property type="protein sequence ID" value="KAK9734185.1"/>
    <property type="molecule type" value="Genomic_DNA"/>
</dbReference>
<feature type="region of interest" description="Disordered" evidence="5">
    <location>
        <begin position="330"/>
        <end position="358"/>
    </location>
</feature>
<dbReference type="Pfam" id="PF17035">
    <property type="entry name" value="BET"/>
    <property type="match status" value="1"/>
</dbReference>
<evidence type="ECO:0000256" key="4">
    <source>
        <dbReference type="PROSITE-ProRule" id="PRU00035"/>
    </source>
</evidence>
<organism evidence="8 9">
    <name type="scientific">Saponaria officinalis</name>
    <name type="common">Common soapwort</name>
    <name type="synonym">Lychnis saponaria</name>
    <dbReference type="NCBI Taxonomy" id="3572"/>
    <lineage>
        <taxon>Eukaryota</taxon>
        <taxon>Viridiplantae</taxon>
        <taxon>Streptophyta</taxon>
        <taxon>Embryophyta</taxon>
        <taxon>Tracheophyta</taxon>
        <taxon>Spermatophyta</taxon>
        <taxon>Magnoliopsida</taxon>
        <taxon>eudicotyledons</taxon>
        <taxon>Gunneridae</taxon>
        <taxon>Pentapetalae</taxon>
        <taxon>Caryophyllales</taxon>
        <taxon>Caryophyllaceae</taxon>
        <taxon>Caryophylleae</taxon>
        <taxon>Saponaria</taxon>
    </lineage>
</organism>
<keyword evidence="1" id="KW-0805">Transcription regulation</keyword>
<feature type="domain" description="Bromo" evidence="6">
    <location>
        <begin position="144"/>
        <end position="191"/>
    </location>
</feature>
<evidence type="ECO:0000313" key="8">
    <source>
        <dbReference type="EMBL" id="KAK9734186.1"/>
    </source>
</evidence>
<evidence type="ECO:0000313" key="9">
    <source>
        <dbReference type="Proteomes" id="UP001443914"/>
    </source>
</evidence>
<sequence>MMIHAKALPGQSSVKMESTANFKEPENAIVVAKADDDLQHFKNLVNEMSSQVKMLEHKVQEVERFYSSNRKKLSMYSKNKDKNRHILNIKKHQDHTAPSESMQELICQFGKIMNQIILRKGTRSSQDSVDDDLGLHNCSELNGKPRDFSTIKMRMEIKDGTGYNHVREIYSDVRSVLKNAMKYNDEKSDAHVTANTLLAKFEEKWLLLLPKVMQEDERIEDDQDVQLANHARMANDIRGQLSNVDEHLNEVKEAVLKKCRKMTTLEKRELGKALTQLSADDLRQALEIVAQSNPAFEASAEEVDLDIDAQSEYTLRRLKYFIMDVRHAREKPSPSVGGDNANDNNNSNTDKAHNFKRKREILDVGGKTAKKKIKMHG</sequence>
<dbReference type="Pfam" id="PF00439">
    <property type="entry name" value="Bromodomain"/>
    <property type="match status" value="1"/>
</dbReference>
<evidence type="ECO:0000259" key="7">
    <source>
        <dbReference type="PROSITE" id="PS51525"/>
    </source>
</evidence>
<dbReference type="InterPro" id="IPR038336">
    <property type="entry name" value="NET_sf"/>
</dbReference>
<keyword evidence="2 4" id="KW-0103">Bromodomain</keyword>
<proteinExistence type="predicted"/>
<evidence type="ECO:0000256" key="5">
    <source>
        <dbReference type="SAM" id="MobiDB-lite"/>
    </source>
</evidence>
<keyword evidence="9" id="KW-1185">Reference proteome</keyword>
<feature type="compositionally biased region" description="Low complexity" evidence="5">
    <location>
        <begin position="339"/>
        <end position="349"/>
    </location>
</feature>
<gene>
    <name evidence="8" type="ORF">RND81_04G121200</name>
</gene>
<dbReference type="InterPro" id="IPR001487">
    <property type="entry name" value="Bromodomain"/>
</dbReference>
<evidence type="ECO:0000256" key="3">
    <source>
        <dbReference type="ARBA" id="ARBA00023163"/>
    </source>
</evidence>
<keyword evidence="3" id="KW-0804">Transcription</keyword>
<comment type="caution">
    <text evidence="8">The sequence shown here is derived from an EMBL/GenBank/DDBJ whole genome shotgun (WGS) entry which is preliminary data.</text>
</comment>
<name>A0AAW1LL60_SAPOF</name>
<dbReference type="PROSITE" id="PS51525">
    <property type="entry name" value="NET"/>
    <property type="match status" value="1"/>
</dbReference>
<evidence type="ECO:0000256" key="2">
    <source>
        <dbReference type="ARBA" id="ARBA00023117"/>
    </source>
</evidence>
<feature type="domain" description="NET" evidence="7">
    <location>
        <begin position="252"/>
        <end position="333"/>
    </location>
</feature>
<accession>A0AAW1LL60</accession>
<dbReference type="Proteomes" id="UP001443914">
    <property type="component" value="Unassembled WGS sequence"/>
</dbReference>
<dbReference type="InterPro" id="IPR027353">
    <property type="entry name" value="NET_dom"/>
</dbReference>
<dbReference type="PROSITE" id="PS50014">
    <property type="entry name" value="BROMODOMAIN_2"/>
    <property type="match status" value="1"/>
</dbReference>
<evidence type="ECO:0000256" key="1">
    <source>
        <dbReference type="ARBA" id="ARBA00023015"/>
    </source>
</evidence>
<protein>
    <submittedName>
        <fullName evidence="8">Uncharacterized protein</fullName>
    </submittedName>
</protein>
<dbReference type="PANTHER" id="PTHR45926">
    <property type="entry name" value="OSJNBA0053K19.4 PROTEIN"/>
    <property type="match status" value="1"/>
</dbReference>
<dbReference type="InterPro" id="IPR036427">
    <property type="entry name" value="Bromodomain-like_sf"/>
</dbReference>
<dbReference type="SMART" id="SM00297">
    <property type="entry name" value="BROMO"/>
    <property type="match status" value="1"/>
</dbReference>
<reference evidence="8 9" key="1">
    <citation type="submission" date="2024-03" db="EMBL/GenBank/DDBJ databases">
        <title>WGS assembly of Saponaria officinalis var. Norfolk2.</title>
        <authorList>
            <person name="Jenkins J."/>
            <person name="Shu S."/>
            <person name="Grimwood J."/>
            <person name="Barry K."/>
            <person name="Goodstein D."/>
            <person name="Schmutz J."/>
            <person name="Leebens-Mack J."/>
            <person name="Osbourn A."/>
        </authorList>
    </citation>
    <scope>NUCLEOTIDE SEQUENCE [LARGE SCALE GENOMIC DNA]</scope>
    <source>
        <strain evidence="9">cv. Norfolk2</strain>
        <strain evidence="8">JIC</strain>
        <tissue evidence="8">Leaf</tissue>
    </source>
</reference>
<dbReference type="Gene3D" id="1.20.1270.220">
    <property type="match status" value="1"/>
</dbReference>
<dbReference type="EMBL" id="JBDFQZ010000004">
    <property type="protein sequence ID" value="KAK9734186.1"/>
    <property type="molecule type" value="Genomic_DNA"/>
</dbReference>
<dbReference type="SUPFAM" id="SSF47370">
    <property type="entry name" value="Bromodomain"/>
    <property type="match status" value="1"/>
</dbReference>
<dbReference type="Gene3D" id="1.20.920.10">
    <property type="entry name" value="Bromodomain-like"/>
    <property type="match status" value="1"/>
</dbReference>
<dbReference type="AlphaFoldDB" id="A0AAW1LL60"/>
<evidence type="ECO:0000259" key="6">
    <source>
        <dbReference type="PROSITE" id="PS50014"/>
    </source>
</evidence>